<evidence type="ECO:0000313" key="8">
    <source>
        <dbReference type="EMBL" id="SET33358.1"/>
    </source>
</evidence>
<evidence type="ECO:0000256" key="3">
    <source>
        <dbReference type="ARBA" id="ARBA00008397"/>
    </source>
</evidence>
<dbReference type="PANTHER" id="PTHR30068:SF4">
    <property type="entry name" value="URONATE ISOMERASE"/>
    <property type="match status" value="1"/>
</dbReference>
<dbReference type="InterPro" id="IPR032466">
    <property type="entry name" value="Metal_Hydrolase"/>
</dbReference>
<sequence length="470" mass="52698">MTEFLGPDFLLDTPAAQRMYHDVVADLPIVDYHNHLPPAEIAQDHHWDNLGQLWLAHDHYKWRVMRWAGIPEDLCTGPATDRQKFDAFARAMPALVMNPVHHWSHLELWRFFGLDGTVLSPDTADRVWDVANAALPGPDFGARGLLRQMKVRFVGTTDDPLDDLAHHRAMQGDPDLVVAPSFRPDAAFKVEDEGFAPWIARLAELTGIRIDGFAPLLQALIQRLDVFVDHGCRAADHGIERLEAGPEWSEDQLTAALNRRLAGEAPTPDEAAAIRSALFVGLGRAYAERGIVMQLHLAPLRNNRQRLLDRVGRDAGADGMNDFAIAQPLNALLDRLDRTDQLPDMVLYSVNPAHNAVLATTAGNFQDGSRPGKVQVGTAWWFNDQLDGMERQMTDLAQMGLISTFLGMLTDSRSFLSFTRHEYFRRLLCRMLGRQVQDGLLPNDRAALDRLVHDICWGNAARRFLPADRI</sequence>
<dbReference type="EC" id="5.3.1.12" evidence="4 7"/>
<organism evidence="8 9">
    <name type="scientific">Paracoccus homiensis</name>
    <dbReference type="NCBI Taxonomy" id="364199"/>
    <lineage>
        <taxon>Bacteria</taxon>
        <taxon>Pseudomonadati</taxon>
        <taxon>Pseudomonadota</taxon>
        <taxon>Alphaproteobacteria</taxon>
        <taxon>Rhodobacterales</taxon>
        <taxon>Paracoccaceae</taxon>
        <taxon>Paracoccus</taxon>
    </lineage>
</organism>
<reference evidence="8 9" key="1">
    <citation type="submission" date="2016-10" db="EMBL/GenBank/DDBJ databases">
        <authorList>
            <person name="de Groot N.N."/>
        </authorList>
    </citation>
    <scope>NUCLEOTIDE SEQUENCE [LARGE SCALE GENOMIC DNA]</scope>
    <source>
        <strain evidence="8 9">DSM 17862</strain>
    </source>
</reference>
<proteinExistence type="inferred from homology"/>
<dbReference type="PANTHER" id="PTHR30068">
    <property type="entry name" value="URONATE ISOMERASE"/>
    <property type="match status" value="1"/>
</dbReference>
<dbReference type="Gene3D" id="1.10.2020.10">
    <property type="entry name" value="uronate isomerase, domain 2, chain A"/>
    <property type="match status" value="1"/>
</dbReference>
<comment type="pathway">
    <text evidence="2 7">Carbohydrate metabolism; pentose and glucuronate interconversion.</text>
</comment>
<name>A0A1I0DLL3_9RHOB</name>
<dbReference type="GO" id="GO:0019698">
    <property type="term" value="P:D-galacturonate catabolic process"/>
    <property type="evidence" value="ECO:0007669"/>
    <property type="project" value="TreeGrafter"/>
</dbReference>
<dbReference type="STRING" id="364199.SAMN04489858_104204"/>
<comment type="similarity">
    <text evidence="3 7">Belongs to the metallo-dependent hydrolases superfamily. Uronate isomerase family.</text>
</comment>
<accession>A0A1I0DLL3</accession>
<dbReference type="Pfam" id="PF02614">
    <property type="entry name" value="UxaC"/>
    <property type="match status" value="1"/>
</dbReference>
<dbReference type="EMBL" id="FOHO01000004">
    <property type="protein sequence ID" value="SET33358.1"/>
    <property type="molecule type" value="Genomic_DNA"/>
</dbReference>
<evidence type="ECO:0000256" key="6">
    <source>
        <dbReference type="ARBA" id="ARBA00023235"/>
    </source>
</evidence>
<dbReference type="UniPathway" id="UPA00246"/>
<dbReference type="InterPro" id="IPR003766">
    <property type="entry name" value="Uronate_isomerase"/>
</dbReference>
<dbReference type="GO" id="GO:0042840">
    <property type="term" value="P:D-glucuronate catabolic process"/>
    <property type="evidence" value="ECO:0007669"/>
    <property type="project" value="TreeGrafter"/>
</dbReference>
<dbReference type="SUPFAM" id="SSF51556">
    <property type="entry name" value="Metallo-dependent hydrolases"/>
    <property type="match status" value="1"/>
</dbReference>
<dbReference type="AlphaFoldDB" id="A0A1I0DLL3"/>
<evidence type="ECO:0000256" key="2">
    <source>
        <dbReference type="ARBA" id="ARBA00004892"/>
    </source>
</evidence>
<evidence type="ECO:0000256" key="5">
    <source>
        <dbReference type="ARBA" id="ARBA00020555"/>
    </source>
</evidence>
<dbReference type="HAMAP" id="MF_00675">
    <property type="entry name" value="UxaC"/>
    <property type="match status" value="1"/>
</dbReference>
<protein>
    <recommendedName>
        <fullName evidence="5 7">Uronate isomerase</fullName>
        <ecNumber evidence="4 7">5.3.1.12</ecNumber>
    </recommendedName>
    <alternativeName>
        <fullName evidence="7">Glucuronate isomerase</fullName>
    </alternativeName>
    <alternativeName>
        <fullName evidence="7">Uronic isomerase</fullName>
    </alternativeName>
</protein>
<dbReference type="Gene3D" id="3.20.20.140">
    <property type="entry name" value="Metal-dependent hydrolases"/>
    <property type="match status" value="1"/>
</dbReference>
<comment type="catalytic activity">
    <reaction evidence="1 7">
        <text>D-glucuronate = D-fructuronate</text>
        <dbReference type="Rhea" id="RHEA:13049"/>
        <dbReference type="ChEBI" id="CHEBI:58720"/>
        <dbReference type="ChEBI" id="CHEBI:59863"/>
        <dbReference type="EC" id="5.3.1.12"/>
    </reaction>
</comment>
<evidence type="ECO:0000256" key="4">
    <source>
        <dbReference type="ARBA" id="ARBA00012546"/>
    </source>
</evidence>
<dbReference type="Proteomes" id="UP000199180">
    <property type="component" value="Unassembled WGS sequence"/>
</dbReference>
<keyword evidence="6 7" id="KW-0413">Isomerase</keyword>
<evidence type="ECO:0000256" key="7">
    <source>
        <dbReference type="HAMAP-Rule" id="MF_00675"/>
    </source>
</evidence>
<dbReference type="RefSeq" id="WP_090733835.1">
    <property type="nucleotide sequence ID" value="NZ_FOHO01000004.1"/>
</dbReference>
<keyword evidence="9" id="KW-1185">Reference proteome</keyword>
<comment type="catalytic activity">
    <reaction evidence="7">
        <text>aldehydo-D-galacturonate = keto-D-tagaturonate</text>
        <dbReference type="Rhea" id="RHEA:27702"/>
        <dbReference type="ChEBI" id="CHEBI:12952"/>
        <dbReference type="ChEBI" id="CHEBI:17886"/>
    </reaction>
</comment>
<dbReference type="OrthoDB" id="9766564at2"/>
<dbReference type="GO" id="GO:0008880">
    <property type="term" value="F:glucuronate isomerase activity"/>
    <property type="evidence" value="ECO:0007669"/>
    <property type="project" value="UniProtKB-UniRule"/>
</dbReference>
<evidence type="ECO:0000313" key="9">
    <source>
        <dbReference type="Proteomes" id="UP000199180"/>
    </source>
</evidence>
<dbReference type="NCBIfam" id="NF002794">
    <property type="entry name" value="PRK02925.1"/>
    <property type="match status" value="1"/>
</dbReference>
<gene>
    <name evidence="7" type="primary">uxaC</name>
    <name evidence="8" type="ORF">SAMN04489858_104204</name>
</gene>
<evidence type="ECO:0000256" key="1">
    <source>
        <dbReference type="ARBA" id="ARBA00001165"/>
    </source>
</evidence>